<dbReference type="InterPro" id="IPR036374">
    <property type="entry name" value="OxRdtase_Mopterin-bd_sf"/>
</dbReference>
<dbReference type="InterPro" id="IPR000572">
    <property type="entry name" value="OxRdtase_Mopterin-bd_dom"/>
</dbReference>
<dbReference type="CDD" id="cd02109">
    <property type="entry name" value="arch_bact_SO_family_Moco"/>
    <property type="match status" value="1"/>
</dbReference>
<organism evidence="3">
    <name type="scientific">metagenome</name>
    <dbReference type="NCBI Taxonomy" id="256318"/>
    <lineage>
        <taxon>unclassified sequences</taxon>
        <taxon>metagenomes</taxon>
    </lineage>
</organism>
<name>A0A2P2C4T3_9ZZZZ</name>
<gene>
    <name evidence="3" type="ORF">NOCA2370066</name>
</gene>
<proteinExistence type="predicted"/>
<evidence type="ECO:0000259" key="2">
    <source>
        <dbReference type="Pfam" id="PF00174"/>
    </source>
</evidence>
<feature type="region of interest" description="Disordered" evidence="1">
    <location>
        <begin position="42"/>
        <end position="66"/>
    </location>
</feature>
<protein>
    <submittedName>
        <fullName evidence="3">Sulfite oxidase-like oxidoreductase</fullName>
    </submittedName>
</protein>
<feature type="compositionally biased region" description="Basic and acidic residues" evidence="1">
    <location>
        <begin position="47"/>
        <end position="57"/>
    </location>
</feature>
<feature type="domain" description="Oxidoreductase molybdopterin-binding" evidence="2">
    <location>
        <begin position="77"/>
        <end position="221"/>
    </location>
</feature>
<reference evidence="3" key="1">
    <citation type="submission" date="2015-08" db="EMBL/GenBank/DDBJ databases">
        <authorList>
            <person name="Babu N.S."/>
            <person name="Beckwith C.J."/>
            <person name="Beseler K.G."/>
            <person name="Brison A."/>
            <person name="Carone J.V."/>
            <person name="Caskin T.P."/>
            <person name="Diamond M."/>
            <person name="Durham M.E."/>
            <person name="Foxe J.M."/>
            <person name="Go M."/>
            <person name="Henderson B.A."/>
            <person name="Jones I.B."/>
            <person name="McGettigan J.A."/>
            <person name="Micheletti S.J."/>
            <person name="Nasrallah M.E."/>
            <person name="Ortiz D."/>
            <person name="Piller C.R."/>
            <person name="Privatt S.R."/>
            <person name="Schneider S.L."/>
            <person name="Sharp S."/>
            <person name="Smith T.C."/>
            <person name="Stanton J.D."/>
            <person name="Ullery H.E."/>
            <person name="Wilson R.J."/>
            <person name="Serrano M.G."/>
            <person name="Buck G."/>
            <person name="Lee V."/>
            <person name="Wang Y."/>
            <person name="Carvalho R."/>
            <person name="Voegtly L."/>
            <person name="Shi R."/>
            <person name="Duckworth R."/>
            <person name="Johnson A."/>
            <person name="Loviza R."/>
            <person name="Walstead R."/>
            <person name="Shah Z."/>
            <person name="Kiflezghi M."/>
            <person name="Wade K."/>
            <person name="Ball S.L."/>
            <person name="Bradley K.W."/>
            <person name="Asai D.J."/>
            <person name="Bowman C.A."/>
            <person name="Russell D.A."/>
            <person name="Pope W.H."/>
            <person name="Jacobs-Sera D."/>
            <person name="Hendrix R.W."/>
            <person name="Hatfull G.F."/>
        </authorList>
    </citation>
    <scope>NUCLEOTIDE SEQUENCE</scope>
</reference>
<dbReference type="AlphaFoldDB" id="A0A2P2C4T3"/>
<dbReference type="EMBL" id="CZKA01000031">
    <property type="protein sequence ID" value="CUR56996.1"/>
    <property type="molecule type" value="Genomic_DNA"/>
</dbReference>
<dbReference type="SUPFAM" id="SSF56524">
    <property type="entry name" value="Oxidoreductase molybdopterin-binding domain"/>
    <property type="match status" value="1"/>
</dbReference>
<dbReference type="PANTHER" id="PTHR43032">
    <property type="entry name" value="PROTEIN-METHIONINE-SULFOXIDE REDUCTASE"/>
    <property type="match status" value="1"/>
</dbReference>
<evidence type="ECO:0000256" key="1">
    <source>
        <dbReference type="SAM" id="MobiDB-lite"/>
    </source>
</evidence>
<evidence type="ECO:0000313" key="3">
    <source>
        <dbReference type="EMBL" id="CUR56996.1"/>
    </source>
</evidence>
<dbReference type="Pfam" id="PF00174">
    <property type="entry name" value="Oxidored_molyb"/>
    <property type="match status" value="1"/>
</dbReference>
<accession>A0A2P2C4T3</accession>
<dbReference type="Gene3D" id="3.90.420.10">
    <property type="entry name" value="Oxidoreductase, molybdopterin-binding domain"/>
    <property type="match status" value="1"/>
</dbReference>
<sequence>MAEPPRSLTGFLFHETNAVSLRHLAGRRGSVCRMGPMPITRGFTGSRRAERDKRADRLPPGQYDAGREWPALTAEVTPHLVAEQWTMSVDGLVETPQTWTWREIHALPPSTFFGDIHCVTTWSKFDTTFAGVSVDTLLDLAGPLPEAAYVMAHSTTGYTTNLPLADVTGGRAWVVWEYDGKPLPVDHGGPVRLLVPHLYFWKSAKWVTRLELMAKDRPGFWEQNGYHDRGDPWLEQRYQGDP</sequence>
<dbReference type="PANTHER" id="PTHR43032:SF4">
    <property type="entry name" value="OXIDOREDUCTASE MOLYBDOPTERIN-BINDING DOMAIN-CONTAINING PROTEIN"/>
    <property type="match status" value="1"/>
</dbReference>